<dbReference type="InterPro" id="IPR049120">
    <property type="entry name" value="A2M_bMG2"/>
</dbReference>
<keyword evidence="3" id="KW-0646">Protease inhibitor</keyword>
<feature type="region of interest" description="Disordered" evidence="4">
    <location>
        <begin position="26"/>
        <end position="67"/>
    </location>
</feature>
<evidence type="ECO:0000259" key="6">
    <source>
        <dbReference type="SMART" id="SM01360"/>
    </source>
</evidence>
<dbReference type="PROSITE" id="PS51257">
    <property type="entry name" value="PROKAR_LIPOPROTEIN"/>
    <property type="match status" value="1"/>
</dbReference>
<dbReference type="InterPro" id="IPR041462">
    <property type="entry name" value="Bact_A2M_MG6"/>
</dbReference>
<comment type="similarity">
    <text evidence="1">Belongs to the protease inhibitor I39 (alpha-2-macroglobulin) family. Bacterial alpha-2-macroglobulin subfamily.</text>
</comment>
<feature type="compositionally biased region" description="Basic and acidic residues" evidence="4">
    <location>
        <begin position="54"/>
        <end position="67"/>
    </location>
</feature>
<dbReference type="Pfam" id="PF17973">
    <property type="entry name" value="bMG10"/>
    <property type="match status" value="1"/>
</dbReference>
<dbReference type="CDD" id="cd02891">
    <property type="entry name" value="A2M_like"/>
    <property type="match status" value="1"/>
</dbReference>
<gene>
    <name evidence="7" type="ORF">J2125_001086</name>
</gene>
<dbReference type="InterPro" id="IPR026284">
    <property type="entry name" value="A2MG_proteobact"/>
</dbReference>
<dbReference type="Pfam" id="PF01835">
    <property type="entry name" value="MG2"/>
    <property type="match status" value="1"/>
</dbReference>
<dbReference type="InterPro" id="IPR049122">
    <property type="entry name" value="A2MG_CUB"/>
</dbReference>
<dbReference type="Pfam" id="PF07678">
    <property type="entry name" value="TED_complement"/>
    <property type="match status" value="1"/>
</dbReference>
<name>A0ABS4P5H7_9GAMM</name>
<dbReference type="Pfam" id="PF11974">
    <property type="entry name" value="bMG3"/>
    <property type="match status" value="1"/>
</dbReference>
<dbReference type="PANTHER" id="PTHR40094:SF1">
    <property type="entry name" value="UBIQUITIN DOMAIN-CONTAINING PROTEIN"/>
    <property type="match status" value="1"/>
</dbReference>
<keyword evidence="3" id="KW-1003">Cell membrane</keyword>
<evidence type="ECO:0000313" key="7">
    <source>
        <dbReference type="EMBL" id="MBP2167894.1"/>
    </source>
</evidence>
<dbReference type="InterPro" id="IPR041246">
    <property type="entry name" value="Bact_MG10"/>
</dbReference>
<dbReference type="Proteomes" id="UP001195624">
    <property type="component" value="Unassembled WGS sequence"/>
</dbReference>
<dbReference type="InterPro" id="IPR051802">
    <property type="entry name" value="YfhM-like"/>
</dbReference>
<accession>A0ABS4P5H7</accession>
<evidence type="ECO:0000259" key="5">
    <source>
        <dbReference type="SMART" id="SM01359"/>
    </source>
</evidence>
<evidence type="ECO:0000256" key="1">
    <source>
        <dbReference type="ARBA" id="ARBA00010556"/>
    </source>
</evidence>
<dbReference type="PIRSF" id="PIRSF038980">
    <property type="entry name" value="A2M_bac"/>
    <property type="match status" value="1"/>
</dbReference>
<dbReference type="InterPro" id="IPR001599">
    <property type="entry name" value="Macroglobln_a2"/>
</dbReference>
<proteinExistence type="inferred from homology"/>
<dbReference type="Pfam" id="PF21765">
    <property type="entry name" value="CUB_A2MG"/>
    <property type="match status" value="1"/>
</dbReference>
<protein>
    <recommendedName>
        <fullName evidence="3">Alpha-2-macroglobulin</fullName>
    </recommendedName>
</protein>
<sequence length="1659" mass="181146">MKGLGNRFAVAALLALTVLSGCDDNDKKAQPAISAEKSATPSGSGAVAENGLSDARRAAEAERDKGKPLQVVDISEVQLDGASTLVVTFSVALDDKQNFAQKLHLVDSKSGAIDGGWELSANQRELRFRHLEPNRKLIATVDSGLTALNGAALERAAEQEITTRDVQPMVGFASRGSLLPARVIQGLPILALNVNSVDVDFFRVKPTSLPAFLSSWEYGNSLQSWQSDELLNKADLVYSGRFDLNPARNTRERMLLPLSDIEAFKQPGVYLAVMKKAGSYSYSNAATLFTLSDIGLSLHQFPTQMDVFSQSLENGAALSDITLTLLDEKGQTLQQTTSDKQGHAQLKSSGKAKLLLATKDQQTTLLDLSRPALDLAEFAIAGPEGYDKQLFIFGPRDLYRPGETVIVNALLRDADGKPQPPQPVKLEVVKPDGEVVRTQVWQPENGLYQYRYNLPESAATGGWTLRVNTGDDRPRSWRFNVEDFLPERMALSLKAADHPLSPTDELSFQINGRYLYGAPAAGNHLQGQLYLRPNRDAVTALPGYQFGDINEDGLKRSLDELDVTLDAQGDAAVSVPSSWEDVHSPINVIMQASLLESGGRPVTRRITQAIWPADALPGIRPLFGNKDVYDYRSDSYHSQPMVEEGSHAAFDILLANARGEKLAAQNVDVRLVRERRDYYWSFSDGEGWQSRYEQKDLIEDQQQIVLAADGATRVEFPVDWGSYRLEVRTADNNVLSSVRFWAGYSWQDNTAGSGALRPDQVKLKLDKPAYQPGEKASVHIEAPAAGKGYLMLESSNGPLWWQEIDVPAGGLDVEVPVNQEWRRHDLYLSALVIRPGEKEKGATPKRAVGLLHLPLADNDRKLTLALDAPEKIRPNQTLTVKVKAARQGGAVPKNIQLLLSAVDSGVLSITDYKTPDPFNGFFGRKRYNADQYDVYGQLIEGLGRQATLRFGGDGDENDPLARGGQKPVTHVNIVAQQALPVTLDANGEGRVELPIPEFNGELRLMAQAWSDDSFGQGEQKLVVAAPLISELATPRFMAGGDSARLALDLTNLSGLPQTLQINLAAQGLVKLDDGAVQTVSLKTGERTTLLVPVSALSGFGDGEITTEITGLNLPGETVKPVHQSWKIGVRPAWPAETRNFEAVVRSDQPWNVPAEALSGLAPATLQGQLAIGGRPPLNIARYIRELYAYPYGCLEQTVSGLYPSLYTNHAQLMALGIKGSSDAARRESIDVGIDRLAGMQRLNGGFGLWGKESQEEFWLTAYVTDFLIRASEQGYTVPQTVLDRANQRLLRYLQDANQIEVYYSSDTAASRFSVQAYAALVLARQQKAPLGALRTLYNNKTSAKAGLPLVQLGIALRLMGDVPRGSDAINQGMDTSRTDNSYWLGDYGSTLRDNAMILNLLVENKLLINEQDLLLVRLSQQLNGKRWLSTQENNALFLAGKVLISSTGQSWQAVLNDQTPPLSGKETYTGVLSATQLAEGVRLTNPGSAPLYGRLDVVGYPQSAPEPYSNNLQISRSYLGLDGKEKSLANLKSGELVLVQLKVSARERVPDALVVDLLPAGLELENQNLSDSSASLADSTADVQESISDMQQASIKHLEFRDDRFVAAVDIDGYRPVTLLYLARAVTPGSYQVPAPQVESMYVPQWRALGVTPGRLNVR</sequence>
<dbReference type="Pfam" id="PF07703">
    <property type="entry name" value="A2M_BRD"/>
    <property type="match status" value="1"/>
</dbReference>
<dbReference type="EMBL" id="JAGGMQ010000001">
    <property type="protein sequence ID" value="MBP2167894.1"/>
    <property type="molecule type" value="Genomic_DNA"/>
</dbReference>
<dbReference type="InterPro" id="IPR047565">
    <property type="entry name" value="Alpha-macroglob_thiol-ester_cl"/>
</dbReference>
<dbReference type="PANTHER" id="PTHR40094">
    <property type="entry name" value="ALPHA-2-MACROGLOBULIN HOMOLOG"/>
    <property type="match status" value="1"/>
</dbReference>
<reference evidence="8" key="1">
    <citation type="submission" date="2023-07" db="EMBL/GenBank/DDBJ databases">
        <title>Genome mining of underrepresented organisms for secondary metabolites.</title>
        <authorList>
            <person name="D'Agostino P.M."/>
        </authorList>
    </citation>
    <scope>NUCLEOTIDE SEQUENCE [LARGE SCALE GENOMIC DNA]</scope>
    <source>
        <strain evidence="8">WS4403</strain>
    </source>
</reference>
<organism evidence="7 8">
    <name type="scientific">Winslowiella toletana</name>
    <dbReference type="NCBI Taxonomy" id="92490"/>
    <lineage>
        <taxon>Bacteria</taxon>
        <taxon>Pseudomonadati</taxon>
        <taxon>Pseudomonadota</taxon>
        <taxon>Gammaproteobacteria</taxon>
        <taxon>Enterobacterales</taxon>
        <taxon>Erwiniaceae</taxon>
        <taxon>Winslowiella</taxon>
    </lineage>
</organism>
<feature type="domain" description="Alpha-2-macroglobulin bait region" evidence="5">
    <location>
        <begin position="761"/>
        <end position="909"/>
    </location>
</feature>
<dbReference type="Pfam" id="PF00207">
    <property type="entry name" value="A2M"/>
    <property type="match status" value="1"/>
</dbReference>
<dbReference type="InterPro" id="IPR008930">
    <property type="entry name" value="Terpenoid_cyclase/PrenylTrfase"/>
</dbReference>
<dbReference type="SMART" id="SM01419">
    <property type="entry name" value="Thiol-ester_cl"/>
    <property type="match status" value="1"/>
</dbReference>
<dbReference type="InterPro" id="IPR040639">
    <property type="entry name" value="A2MG_MG1"/>
</dbReference>
<dbReference type="Pfam" id="PF17972">
    <property type="entry name" value="bMG5"/>
    <property type="match status" value="1"/>
</dbReference>
<dbReference type="Pfam" id="PF17970">
    <property type="entry name" value="bMG1"/>
    <property type="match status" value="1"/>
</dbReference>
<keyword evidence="3" id="KW-0472">Membrane</keyword>
<comment type="function">
    <text evidence="3">Protects the bacterial cell from host peptidases.</text>
</comment>
<evidence type="ECO:0000256" key="2">
    <source>
        <dbReference type="ARBA" id="ARBA00022729"/>
    </source>
</evidence>
<comment type="caution">
    <text evidence="7">The sequence shown here is derived from an EMBL/GenBank/DDBJ whole genome shotgun (WGS) entry which is preliminary data.</text>
</comment>
<dbReference type="Gene3D" id="1.50.10.20">
    <property type="match status" value="1"/>
</dbReference>
<dbReference type="InterPro" id="IPR011625">
    <property type="entry name" value="A2M_N_BRD"/>
</dbReference>
<dbReference type="SUPFAM" id="SSF48239">
    <property type="entry name" value="Terpenoid cyclases/Protein prenyltransferases"/>
    <property type="match status" value="1"/>
</dbReference>
<evidence type="ECO:0000256" key="3">
    <source>
        <dbReference type="PIRNR" id="PIRNR038980"/>
    </source>
</evidence>
<evidence type="ECO:0000256" key="4">
    <source>
        <dbReference type="SAM" id="MobiDB-lite"/>
    </source>
</evidence>
<feature type="domain" description="Alpha-2-macroglobulin" evidence="6">
    <location>
        <begin position="974"/>
        <end position="1063"/>
    </location>
</feature>
<dbReference type="Gene3D" id="2.60.40.1930">
    <property type="match status" value="1"/>
</dbReference>
<keyword evidence="8" id="KW-1185">Reference proteome</keyword>
<evidence type="ECO:0000313" key="8">
    <source>
        <dbReference type="Proteomes" id="UP001195624"/>
    </source>
</evidence>
<dbReference type="Pfam" id="PF21142">
    <property type="entry name" value="A2M_bMG2"/>
    <property type="match status" value="1"/>
</dbReference>
<dbReference type="InterPro" id="IPR002890">
    <property type="entry name" value="MG2"/>
</dbReference>
<dbReference type="RefSeq" id="WP_017803175.1">
    <property type="nucleotide sequence ID" value="NZ_JAGGMQ010000001.1"/>
</dbReference>
<dbReference type="InterPro" id="IPR021868">
    <property type="entry name" value="Alpha_2_Macroglob_MG3"/>
</dbReference>
<dbReference type="InterPro" id="IPR041203">
    <property type="entry name" value="Bact_A2M_MG5"/>
</dbReference>
<dbReference type="SMART" id="SM01359">
    <property type="entry name" value="A2M_N_2"/>
    <property type="match status" value="1"/>
</dbReference>
<dbReference type="Pfam" id="PF17962">
    <property type="entry name" value="bMG6"/>
    <property type="match status" value="1"/>
</dbReference>
<keyword evidence="2" id="KW-0732">Signal</keyword>
<dbReference type="InterPro" id="IPR011626">
    <property type="entry name" value="Alpha-macroglobulin_TED"/>
</dbReference>
<dbReference type="SMART" id="SM01360">
    <property type="entry name" value="A2M"/>
    <property type="match status" value="1"/>
</dbReference>